<gene>
    <name evidence="1" type="ORF">TKK_005012</name>
</gene>
<dbReference type="Proteomes" id="UP001627154">
    <property type="component" value="Unassembled WGS sequence"/>
</dbReference>
<sequence>MYKAASRTGHKRAASFSGRSRVEIDGDKMDSYSLLNVAARIKDESVDELFTVNDGHEVTEKTSTIQNFQTFAIKQENSTHRLKKCDRTRENEHEDLWIEFECREHKPKLNSGLKIEDSCENYLQGMSRHRTDENNIKKESFVERTCGR</sequence>
<evidence type="ECO:0000313" key="2">
    <source>
        <dbReference type="Proteomes" id="UP001627154"/>
    </source>
</evidence>
<name>A0ABD2X9P9_9HYME</name>
<protein>
    <submittedName>
        <fullName evidence="1">Uncharacterized protein</fullName>
    </submittedName>
</protein>
<dbReference type="AlphaFoldDB" id="A0ABD2X9P9"/>
<keyword evidence="2" id="KW-1185">Reference proteome</keyword>
<proteinExistence type="predicted"/>
<dbReference type="EMBL" id="JBJJXI010000041">
    <property type="protein sequence ID" value="KAL3402009.1"/>
    <property type="molecule type" value="Genomic_DNA"/>
</dbReference>
<reference evidence="1 2" key="1">
    <citation type="journal article" date="2024" name="bioRxiv">
        <title>A reference genome for Trichogramma kaykai: A tiny desert-dwelling parasitoid wasp with competing sex-ratio distorters.</title>
        <authorList>
            <person name="Culotta J."/>
            <person name="Lindsey A.R."/>
        </authorList>
    </citation>
    <scope>NUCLEOTIDE SEQUENCE [LARGE SCALE GENOMIC DNA]</scope>
    <source>
        <strain evidence="1 2">KSX58</strain>
    </source>
</reference>
<evidence type="ECO:0000313" key="1">
    <source>
        <dbReference type="EMBL" id="KAL3402009.1"/>
    </source>
</evidence>
<organism evidence="1 2">
    <name type="scientific">Trichogramma kaykai</name>
    <dbReference type="NCBI Taxonomy" id="54128"/>
    <lineage>
        <taxon>Eukaryota</taxon>
        <taxon>Metazoa</taxon>
        <taxon>Ecdysozoa</taxon>
        <taxon>Arthropoda</taxon>
        <taxon>Hexapoda</taxon>
        <taxon>Insecta</taxon>
        <taxon>Pterygota</taxon>
        <taxon>Neoptera</taxon>
        <taxon>Endopterygota</taxon>
        <taxon>Hymenoptera</taxon>
        <taxon>Apocrita</taxon>
        <taxon>Proctotrupomorpha</taxon>
        <taxon>Chalcidoidea</taxon>
        <taxon>Trichogrammatidae</taxon>
        <taxon>Trichogramma</taxon>
    </lineage>
</organism>
<comment type="caution">
    <text evidence="1">The sequence shown here is derived from an EMBL/GenBank/DDBJ whole genome shotgun (WGS) entry which is preliminary data.</text>
</comment>
<accession>A0ABD2X9P9</accession>